<reference evidence="1 2" key="1">
    <citation type="submission" date="2019-04" db="EMBL/GenBank/DDBJ databases">
        <authorList>
            <person name="Van Vliet M D."/>
        </authorList>
    </citation>
    <scope>NUCLEOTIDE SEQUENCE [LARGE SCALE GENOMIC DNA]</scope>
    <source>
        <strain evidence="1 2">F1</strain>
    </source>
</reference>
<dbReference type="Proteomes" id="UP000366872">
    <property type="component" value="Unassembled WGS sequence"/>
</dbReference>
<organism evidence="1 2">
    <name type="scientific">Pontiella desulfatans</name>
    <dbReference type="NCBI Taxonomy" id="2750659"/>
    <lineage>
        <taxon>Bacteria</taxon>
        <taxon>Pseudomonadati</taxon>
        <taxon>Kiritimatiellota</taxon>
        <taxon>Kiritimatiellia</taxon>
        <taxon>Kiritimatiellales</taxon>
        <taxon>Pontiellaceae</taxon>
        <taxon>Pontiella</taxon>
    </lineage>
</organism>
<protein>
    <submittedName>
        <fullName evidence="1">Uncharacterized protein</fullName>
    </submittedName>
</protein>
<proteinExistence type="predicted"/>
<name>A0A6C2UEI8_PONDE</name>
<sequence length="162" mass="18655">MNGLTTEDTEAQRNIATPLLCASVPSVVKKRISLIWYHFRTLRSEWAGSSILLEFRWQLRTEKAQRHVFAWLRYLKSNFGLVCRKRAIGQTVLLSATNVGKTSNSTARRIRCFTYIRCCSFLRVSAMRQISGKCFSVFLLYIRVCPCSSVAYIRFRLCRGGI</sequence>
<keyword evidence="2" id="KW-1185">Reference proteome</keyword>
<evidence type="ECO:0000313" key="1">
    <source>
        <dbReference type="EMBL" id="VGO17784.1"/>
    </source>
</evidence>
<dbReference type="AlphaFoldDB" id="A0A6C2UEI8"/>
<gene>
    <name evidence="1" type="ORF">PDESU_06386</name>
</gene>
<dbReference type="EMBL" id="CAAHFG010000005">
    <property type="protein sequence ID" value="VGO17784.1"/>
    <property type="molecule type" value="Genomic_DNA"/>
</dbReference>
<evidence type="ECO:0000313" key="2">
    <source>
        <dbReference type="Proteomes" id="UP000366872"/>
    </source>
</evidence>
<accession>A0A6C2UEI8</accession>